<dbReference type="VEuPathDB" id="VectorBase:RPRC006391"/>
<dbReference type="GO" id="GO:0016020">
    <property type="term" value="C:membrane"/>
    <property type="evidence" value="ECO:0007669"/>
    <property type="project" value="UniProtKB-SubCell"/>
</dbReference>
<dbReference type="Pfam" id="PF00335">
    <property type="entry name" value="Tetraspanin"/>
    <property type="match status" value="1"/>
</dbReference>
<dbReference type="Gene3D" id="1.10.1450.10">
    <property type="entry name" value="Tetraspanin"/>
    <property type="match status" value="1"/>
</dbReference>
<dbReference type="Proteomes" id="UP000015103">
    <property type="component" value="Unassembled WGS sequence"/>
</dbReference>
<evidence type="ECO:0000313" key="6">
    <source>
        <dbReference type="Proteomes" id="UP000015103"/>
    </source>
</evidence>
<evidence type="ECO:0000313" key="5">
    <source>
        <dbReference type="EnsemblMetazoa" id="RPRC006391-PA"/>
    </source>
</evidence>
<accession>T1HQS1</accession>
<comment type="subcellular location">
    <subcellularLocation>
        <location evidence="1">Membrane</location>
        <topology evidence="1">Multi-pass membrane protein</topology>
    </subcellularLocation>
</comment>
<dbReference type="RefSeq" id="XP_073982122.1">
    <property type="nucleotide sequence ID" value="XM_074126021.1"/>
</dbReference>
<keyword evidence="2" id="KW-0812">Transmembrane</keyword>
<reference evidence="5" key="1">
    <citation type="submission" date="2015-05" db="UniProtKB">
        <authorList>
            <consortium name="EnsemblMetazoa"/>
        </authorList>
    </citation>
    <scope>IDENTIFICATION</scope>
</reference>
<dbReference type="CDD" id="cd03127">
    <property type="entry name" value="tetraspanin_LEL"/>
    <property type="match status" value="1"/>
</dbReference>
<evidence type="ECO:0000256" key="2">
    <source>
        <dbReference type="ARBA" id="ARBA00022692"/>
    </source>
</evidence>
<keyword evidence="3" id="KW-1133">Transmembrane helix</keyword>
<evidence type="ECO:0000256" key="3">
    <source>
        <dbReference type="ARBA" id="ARBA00022989"/>
    </source>
</evidence>
<dbReference type="HOGENOM" id="CLU_1062892_0_0_1"/>
<keyword evidence="4" id="KW-0472">Membrane</keyword>
<dbReference type="EMBL" id="ACPB03000489">
    <property type="status" value="NOT_ANNOTATED_CDS"/>
    <property type="molecule type" value="Genomic_DNA"/>
</dbReference>
<dbReference type="InterPro" id="IPR008952">
    <property type="entry name" value="Tetraspanin_EC2_sf"/>
</dbReference>
<name>T1HQS1_RHOPR</name>
<sequence>MTKKYVSPQTENLEIGTKNEEVLARIEKLSTLHAHREKSKLTIEHNCIKGFRILLFISSIISLSLLSVSIIYIIYFNDCVSITFGPVVSLSTKGYFLLISLQSFIISLFGLHATRRHIKSSINLYAKGALIVLLTSSLLVVWYFLNKKYDVNINVFKTKVVCTEAQQQCWDSLHETFHCCGWESADDWKKIPSSCCNTSIGGNLSVCSNEYISKNYAYSRGCFNFIIELSKMLNLIALPLSIISLIFHVSNLIVAICIINKI</sequence>
<proteinExistence type="predicted"/>
<organism evidence="5 6">
    <name type="scientific">Rhodnius prolixus</name>
    <name type="common">Triatomid bug</name>
    <dbReference type="NCBI Taxonomy" id="13249"/>
    <lineage>
        <taxon>Eukaryota</taxon>
        <taxon>Metazoa</taxon>
        <taxon>Ecdysozoa</taxon>
        <taxon>Arthropoda</taxon>
        <taxon>Hexapoda</taxon>
        <taxon>Insecta</taxon>
        <taxon>Pterygota</taxon>
        <taxon>Neoptera</taxon>
        <taxon>Paraneoptera</taxon>
        <taxon>Hemiptera</taxon>
        <taxon>Heteroptera</taxon>
        <taxon>Panheteroptera</taxon>
        <taxon>Cimicomorpha</taxon>
        <taxon>Reduviidae</taxon>
        <taxon>Triatominae</taxon>
        <taxon>Rhodnius</taxon>
    </lineage>
</organism>
<dbReference type="InParanoid" id="T1HQS1"/>
<dbReference type="GeneID" id="141453172"/>
<dbReference type="InterPro" id="IPR018499">
    <property type="entry name" value="Tetraspanin/Peripherin"/>
</dbReference>
<protein>
    <recommendedName>
        <fullName evidence="7">Tetraspanin</fullName>
    </recommendedName>
</protein>
<dbReference type="AlphaFoldDB" id="T1HQS1"/>
<evidence type="ECO:0000256" key="1">
    <source>
        <dbReference type="ARBA" id="ARBA00004141"/>
    </source>
</evidence>
<dbReference type="EnsemblMetazoa" id="RPRC006391-RA">
    <property type="protein sequence ID" value="RPRC006391-PA"/>
    <property type="gene ID" value="RPRC006391"/>
</dbReference>
<keyword evidence="6" id="KW-1185">Reference proteome</keyword>
<evidence type="ECO:0008006" key="7">
    <source>
        <dbReference type="Google" id="ProtNLM"/>
    </source>
</evidence>
<evidence type="ECO:0000256" key="4">
    <source>
        <dbReference type="ARBA" id="ARBA00023136"/>
    </source>
</evidence>
<dbReference type="SUPFAM" id="SSF48652">
    <property type="entry name" value="Tetraspanin"/>
    <property type="match status" value="1"/>
</dbReference>